<evidence type="ECO:0000256" key="1">
    <source>
        <dbReference type="SAM" id="SignalP"/>
    </source>
</evidence>
<proteinExistence type="predicted"/>
<keyword evidence="4" id="KW-1185">Reference proteome</keyword>
<keyword evidence="1" id="KW-0732">Signal</keyword>
<name>A0ABY3YRE2_9FLAO</name>
<sequence>MKLISTSLLCLISLFATAQTANTLSVDDDHISKEAGIEQLSWLEGYWQGNALGGTAEEIWSAPAGRSMMFSFKLTVEGEVLFYEIGYIKEKNNSLILQLKHFDKNLHGWEEKEETIDFKFIAIKGHKVFFDGLTFERLNDNQMTVYVASKNKDGSLHELVFNYKRR</sequence>
<organism evidence="3 4">
    <name type="scientific">Zhouia spongiae</name>
    <dbReference type="NCBI Taxonomy" id="2202721"/>
    <lineage>
        <taxon>Bacteria</taxon>
        <taxon>Pseudomonadati</taxon>
        <taxon>Bacteroidota</taxon>
        <taxon>Flavobacteriia</taxon>
        <taxon>Flavobacteriales</taxon>
        <taxon>Flavobacteriaceae</taxon>
        <taxon>Zhouia</taxon>
    </lineage>
</organism>
<evidence type="ECO:0000313" key="3">
    <source>
        <dbReference type="EMBL" id="UNZ00072.1"/>
    </source>
</evidence>
<dbReference type="Proteomes" id="UP000829476">
    <property type="component" value="Chromosome"/>
</dbReference>
<gene>
    <name evidence="3" type="ORF">MQE36_06940</name>
</gene>
<feature type="domain" description="DUF6265" evidence="2">
    <location>
        <begin position="41"/>
        <end position="148"/>
    </location>
</feature>
<evidence type="ECO:0000313" key="4">
    <source>
        <dbReference type="Proteomes" id="UP000829476"/>
    </source>
</evidence>
<dbReference type="EMBL" id="CP094326">
    <property type="protein sequence ID" value="UNZ00072.1"/>
    <property type="molecule type" value="Genomic_DNA"/>
</dbReference>
<accession>A0ABY3YRE2</accession>
<dbReference type="Pfam" id="PF19780">
    <property type="entry name" value="DUF6265"/>
    <property type="match status" value="1"/>
</dbReference>
<evidence type="ECO:0000259" key="2">
    <source>
        <dbReference type="Pfam" id="PF19780"/>
    </source>
</evidence>
<reference evidence="3 4" key="1">
    <citation type="journal article" date="2018" name="Int. J. Syst. Evol. Microbiol.">
        <title>Zhouia spongiae sp. nov., isolated from a marine sponge.</title>
        <authorList>
            <person name="Zhuang L."/>
            <person name="Lin B."/>
            <person name="Qin F."/>
            <person name="Luo L."/>
        </authorList>
    </citation>
    <scope>NUCLEOTIDE SEQUENCE [LARGE SCALE GENOMIC DNA]</scope>
    <source>
        <strain evidence="3 4">HN-Y44</strain>
    </source>
</reference>
<feature type="signal peptide" evidence="1">
    <location>
        <begin position="1"/>
        <end position="18"/>
    </location>
</feature>
<dbReference type="InterPro" id="IPR046232">
    <property type="entry name" value="DUF6265"/>
</dbReference>
<dbReference type="RefSeq" id="WP_242938439.1">
    <property type="nucleotide sequence ID" value="NZ_CP094326.1"/>
</dbReference>
<protein>
    <submittedName>
        <fullName evidence="3">DUF6265 family protein</fullName>
    </submittedName>
</protein>
<feature type="chain" id="PRO_5046407128" evidence="1">
    <location>
        <begin position="19"/>
        <end position="166"/>
    </location>
</feature>